<dbReference type="InterPro" id="IPR001810">
    <property type="entry name" value="F-box_dom"/>
</dbReference>
<dbReference type="Proteomes" id="UP001497457">
    <property type="component" value="Chromosome 12b"/>
</dbReference>
<accession>A0ABC8WBL5</accession>
<dbReference type="SUPFAM" id="SSF52047">
    <property type="entry name" value="RNI-like"/>
    <property type="match status" value="1"/>
</dbReference>
<dbReference type="Pfam" id="PF00646">
    <property type="entry name" value="F-box"/>
    <property type="match status" value="1"/>
</dbReference>
<dbReference type="InterPro" id="IPR036047">
    <property type="entry name" value="F-box-like_dom_sf"/>
</dbReference>
<dbReference type="PANTHER" id="PTHR34223:SF98">
    <property type="entry name" value="OS04G0440901 PROTEIN"/>
    <property type="match status" value="1"/>
</dbReference>
<proteinExistence type="predicted"/>
<evidence type="ECO:0008006" key="5">
    <source>
        <dbReference type="Google" id="ProtNLM"/>
    </source>
</evidence>
<dbReference type="Gene3D" id="1.20.1280.50">
    <property type="match status" value="1"/>
</dbReference>
<protein>
    <recommendedName>
        <fullName evidence="5">F-box domain-containing protein</fullName>
    </recommendedName>
</protein>
<dbReference type="InterPro" id="IPR055411">
    <property type="entry name" value="LRR_FXL15/At3g58940/PEG3-like"/>
</dbReference>
<dbReference type="InterPro" id="IPR053197">
    <property type="entry name" value="F-box_SCFL_complex_component"/>
</dbReference>
<keyword evidence="4" id="KW-1185">Reference proteome</keyword>
<evidence type="ECO:0000259" key="1">
    <source>
        <dbReference type="Pfam" id="PF00646"/>
    </source>
</evidence>
<organism evidence="3 4">
    <name type="scientific">Urochloa decumbens</name>
    <dbReference type="NCBI Taxonomy" id="240449"/>
    <lineage>
        <taxon>Eukaryota</taxon>
        <taxon>Viridiplantae</taxon>
        <taxon>Streptophyta</taxon>
        <taxon>Embryophyta</taxon>
        <taxon>Tracheophyta</taxon>
        <taxon>Spermatophyta</taxon>
        <taxon>Magnoliopsida</taxon>
        <taxon>Liliopsida</taxon>
        <taxon>Poales</taxon>
        <taxon>Poaceae</taxon>
        <taxon>PACMAD clade</taxon>
        <taxon>Panicoideae</taxon>
        <taxon>Panicodae</taxon>
        <taxon>Paniceae</taxon>
        <taxon>Melinidinae</taxon>
        <taxon>Urochloa</taxon>
    </lineage>
</organism>
<feature type="domain" description="F-box/LRR-repeat protein 15/At3g58940/PEG3-like LRR" evidence="2">
    <location>
        <begin position="146"/>
        <end position="232"/>
    </location>
</feature>
<gene>
    <name evidence="3" type="ORF">URODEC1_LOCUS11331</name>
</gene>
<dbReference type="PANTHER" id="PTHR34223">
    <property type="entry name" value="OS11G0201299 PROTEIN"/>
    <property type="match status" value="1"/>
</dbReference>
<sequence>MEAAAAAAAKRAHGSAPDRLSALSDELLCQVLSFLPSRQAVQTTMLSRRWMDLWRSVPAIRISSRDFGGGTWMGVHWKRKMLDFANNLLMLNNARCLDTFRLDFPCTAPDRPDLCCDAARWVRHGIKCQPLVLQILVDRSHWFVYHFQIPRLGSELRRLKRLEFQSVVLDSCFSERLSSGCPVLEVLVLRSCANDFAAIQSDTLKNLVVHTCASGGVDRLVVRAPCLASMSLDFISMSRRYKNGLSLEAGNSLVTASISVDPKQFSPRTEAILLSSVFNVKSLELQLFQAMAIMDKELDNFTIFENLRTLSLNRCFLSKRDAAKFKALGRFLRKSPNLEKLILKDFWYSEATVRERLDNPRLEMVKPVVGPIEFPILENLRTLVLDKCDLRDKFRLLRHLLRSSPNLEKLIVQRCELPGPGVSMGQKGKAKLKKTHSGLQNLVHFQCSKLKYTEIIYEKGVKIQELVGFLLDISGSATENSITLTKV</sequence>
<reference evidence="3" key="1">
    <citation type="submission" date="2024-10" db="EMBL/GenBank/DDBJ databases">
        <authorList>
            <person name="Ryan C."/>
        </authorList>
    </citation>
    <scope>NUCLEOTIDE SEQUENCE [LARGE SCALE GENOMIC DNA]</scope>
</reference>
<evidence type="ECO:0000259" key="2">
    <source>
        <dbReference type="Pfam" id="PF24758"/>
    </source>
</evidence>
<evidence type="ECO:0000313" key="4">
    <source>
        <dbReference type="Proteomes" id="UP001497457"/>
    </source>
</evidence>
<evidence type="ECO:0000313" key="3">
    <source>
        <dbReference type="EMBL" id="CAL4904790.1"/>
    </source>
</evidence>
<name>A0ABC8WBL5_9POAL</name>
<dbReference type="InterPro" id="IPR053781">
    <property type="entry name" value="F-box_AtFBL13-like"/>
</dbReference>
<dbReference type="Pfam" id="PF24758">
    <property type="entry name" value="LRR_At5g56370"/>
    <property type="match status" value="1"/>
</dbReference>
<dbReference type="CDD" id="cd22160">
    <property type="entry name" value="F-box_AtFBL13-like"/>
    <property type="match status" value="1"/>
</dbReference>
<dbReference type="SUPFAM" id="SSF81383">
    <property type="entry name" value="F-box domain"/>
    <property type="match status" value="1"/>
</dbReference>
<dbReference type="AlphaFoldDB" id="A0ABC8WBL5"/>
<dbReference type="EMBL" id="OZ075122">
    <property type="protein sequence ID" value="CAL4904790.1"/>
    <property type="molecule type" value="Genomic_DNA"/>
</dbReference>
<dbReference type="Gene3D" id="3.80.10.10">
    <property type="entry name" value="Ribonuclease Inhibitor"/>
    <property type="match status" value="1"/>
</dbReference>
<feature type="domain" description="F-box" evidence="1">
    <location>
        <begin position="20"/>
        <end position="58"/>
    </location>
</feature>
<dbReference type="InterPro" id="IPR032675">
    <property type="entry name" value="LRR_dom_sf"/>
</dbReference>